<feature type="region of interest" description="Disordered" evidence="1">
    <location>
        <begin position="200"/>
        <end position="233"/>
    </location>
</feature>
<dbReference type="InterPro" id="IPR009078">
    <property type="entry name" value="Ferritin-like_SF"/>
</dbReference>
<dbReference type="SUPFAM" id="SSF47240">
    <property type="entry name" value="Ferritin-like"/>
    <property type="match status" value="1"/>
</dbReference>
<protein>
    <recommendedName>
        <fullName evidence="2">DUF2202 domain-containing protein</fullName>
    </recommendedName>
</protein>
<accession>A0ABN1Q1K5</accession>
<dbReference type="EMBL" id="BAAAHK010000005">
    <property type="protein sequence ID" value="GAA0936089.1"/>
    <property type="molecule type" value="Genomic_DNA"/>
</dbReference>
<dbReference type="InterPro" id="IPR019243">
    <property type="entry name" value="DUF2202"/>
</dbReference>
<evidence type="ECO:0000313" key="4">
    <source>
        <dbReference type="Proteomes" id="UP001500542"/>
    </source>
</evidence>
<dbReference type="Proteomes" id="UP001500542">
    <property type="component" value="Unassembled WGS sequence"/>
</dbReference>
<dbReference type="InterPro" id="IPR012347">
    <property type="entry name" value="Ferritin-like"/>
</dbReference>
<gene>
    <name evidence="3" type="ORF">GCM10009554_23350</name>
</gene>
<name>A0ABN1Q1K5_9ACTN</name>
<dbReference type="Gene3D" id="1.20.1260.10">
    <property type="match status" value="1"/>
</dbReference>
<sequence>MSTWRKMILATTSAVVILFGGGLAAIAVGRSPTADVGVPTVTPQQQQDLRFTRDEERMALDLYRLLADRYEAVPIFETISRSEQRHFDAVGNVLVRYDVQDPSAGKAAGVYTDATIQRLYDGWKAQGLKSSDEALKAAIALETRDIADLERLAAKDNPADVEWLYTHLLAASRHHLSAFTAVSEGDVSGTGCPRMGTMWDLDDGGRGTDDGSGFGDHGRRNGSGPMGHGGMFR</sequence>
<keyword evidence="4" id="KW-1185">Reference proteome</keyword>
<feature type="domain" description="DUF2202" evidence="2">
    <location>
        <begin position="49"/>
        <end position="184"/>
    </location>
</feature>
<dbReference type="Pfam" id="PF09968">
    <property type="entry name" value="DUF2202"/>
    <property type="match status" value="1"/>
</dbReference>
<evidence type="ECO:0000259" key="2">
    <source>
        <dbReference type="Pfam" id="PF09968"/>
    </source>
</evidence>
<evidence type="ECO:0000313" key="3">
    <source>
        <dbReference type="EMBL" id="GAA0936089.1"/>
    </source>
</evidence>
<proteinExistence type="predicted"/>
<evidence type="ECO:0000256" key="1">
    <source>
        <dbReference type="SAM" id="MobiDB-lite"/>
    </source>
</evidence>
<reference evidence="3 4" key="1">
    <citation type="journal article" date="2019" name="Int. J. Syst. Evol. Microbiol.">
        <title>The Global Catalogue of Microorganisms (GCM) 10K type strain sequencing project: providing services to taxonomists for standard genome sequencing and annotation.</title>
        <authorList>
            <consortium name="The Broad Institute Genomics Platform"/>
            <consortium name="The Broad Institute Genome Sequencing Center for Infectious Disease"/>
            <person name="Wu L."/>
            <person name="Ma J."/>
        </authorList>
    </citation>
    <scope>NUCLEOTIDE SEQUENCE [LARGE SCALE GENOMIC DNA]</scope>
    <source>
        <strain evidence="3 4">JCM 10977</strain>
    </source>
</reference>
<dbReference type="CDD" id="cd01048">
    <property type="entry name" value="Ferritin_like_AB2"/>
    <property type="match status" value="1"/>
</dbReference>
<feature type="compositionally biased region" description="Gly residues" evidence="1">
    <location>
        <begin position="224"/>
        <end position="233"/>
    </location>
</feature>
<organism evidence="3 4">
    <name type="scientific">Kribbella koreensis</name>
    <dbReference type="NCBI Taxonomy" id="57909"/>
    <lineage>
        <taxon>Bacteria</taxon>
        <taxon>Bacillati</taxon>
        <taxon>Actinomycetota</taxon>
        <taxon>Actinomycetes</taxon>
        <taxon>Propionibacteriales</taxon>
        <taxon>Kribbellaceae</taxon>
        <taxon>Kribbella</taxon>
    </lineage>
</organism>
<comment type="caution">
    <text evidence="3">The sequence shown here is derived from an EMBL/GenBank/DDBJ whole genome shotgun (WGS) entry which is preliminary data.</text>
</comment>
<dbReference type="RefSeq" id="WP_343967907.1">
    <property type="nucleotide sequence ID" value="NZ_BAAAHK010000005.1"/>
</dbReference>